<protein>
    <recommendedName>
        <fullName evidence="9">DNA-directed DNA polymerase</fullName>
    </recommendedName>
</protein>
<feature type="domain" description="Helicase ATP-binding" evidence="5">
    <location>
        <begin position="728"/>
        <end position="927"/>
    </location>
</feature>
<dbReference type="Proteomes" id="UP000244005">
    <property type="component" value="Unassembled WGS sequence"/>
</dbReference>
<gene>
    <name evidence="7" type="ORF">MARPO_0097s0045</name>
</gene>
<dbReference type="SMART" id="SM00487">
    <property type="entry name" value="DEXDc"/>
    <property type="match status" value="1"/>
</dbReference>
<dbReference type="Pfam" id="PF00476">
    <property type="entry name" value="DNA_pol_A"/>
    <property type="match status" value="1"/>
</dbReference>
<feature type="coiled-coil region" evidence="3">
    <location>
        <begin position="1962"/>
        <end position="1989"/>
    </location>
</feature>
<dbReference type="GO" id="GO:0003887">
    <property type="term" value="F:DNA-directed DNA polymerase activity"/>
    <property type="evidence" value="ECO:0000318"/>
    <property type="project" value="GO_Central"/>
</dbReference>
<evidence type="ECO:0000313" key="8">
    <source>
        <dbReference type="Proteomes" id="UP000244005"/>
    </source>
</evidence>
<name>A0A2R6WFD0_MARPO</name>
<dbReference type="InterPro" id="IPR014001">
    <property type="entry name" value="Helicase_ATP-bd"/>
</dbReference>
<dbReference type="FunFam" id="1.20.1060.10:FF:000003">
    <property type="entry name" value="Helicase and polymerase-containing protein TEBICHI"/>
    <property type="match status" value="1"/>
</dbReference>
<dbReference type="EMBL" id="KZ772769">
    <property type="protein sequence ID" value="PTQ32566.1"/>
    <property type="molecule type" value="Genomic_DNA"/>
</dbReference>
<dbReference type="SUPFAM" id="SSF56672">
    <property type="entry name" value="DNA/RNA polymerases"/>
    <property type="match status" value="1"/>
</dbReference>
<feature type="region of interest" description="Disordered" evidence="4">
    <location>
        <begin position="666"/>
        <end position="688"/>
    </location>
</feature>
<evidence type="ECO:0000259" key="6">
    <source>
        <dbReference type="PROSITE" id="PS51194"/>
    </source>
</evidence>
<dbReference type="GO" id="GO:0005524">
    <property type="term" value="F:ATP binding"/>
    <property type="evidence" value="ECO:0007669"/>
    <property type="project" value="UniProtKB-KW"/>
</dbReference>
<dbReference type="PANTHER" id="PTHR10133">
    <property type="entry name" value="DNA POLYMERASE I"/>
    <property type="match status" value="1"/>
</dbReference>
<feature type="region of interest" description="Disordered" evidence="4">
    <location>
        <begin position="1"/>
        <end position="28"/>
    </location>
</feature>
<dbReference type="PROSITE" id="PS51192">
    <property type="entry name" value="HELICASE_ATP_BIND_1"/>
    <property type="match status" value="1"/>
</dbReference>
<feature type="domain" description="Helicase C-terminal" evidence="6">
    <location>
        <begin position="967"/>
        <end position="1164"/>
    </location>
</feature>
<dbReference type="FunFam" id="3.40.50.300:FF:001000">
    <property type="entry name" value="Helicase and polymerase-containing protein TEBICHI"/>
    <property type="match status" value="1"/>
</dbReference>
<dbReference type="Gene3D" id="1.10.3380.20">
    <property type="match status" value="1"/>
</dbReference>
<proteinExistence type="predicted"/>
<feature type="region of interest" description="Disordered" evidence="4">
    <location>
        <begin position="1542"/>
        <end position="1579"/>
    </location>
</feature>
<dbReference type="Gene3D" id="3.30.70.370">
    <property type="match status" value="1"/>
</dbReference>
<feature type="compositionally biased region" description="Acidic residues" evidence="4">
    <location>
        <begin position="1544"/>
        <end position="1554"/>
    </location>
</feature>
<dbReference type="InterPro" id="IPR011545">
    <property type="entry name" value="DEAD/DEAH_box_helicase_dom"/>
</dbReference>
<dbReference type="Pfam" id="PF00271">
    <property type="entry name" value="Helicase_C"/>
    <property type="match status" value="1"/>
</dbReference>
<dbReference type="InterPro" id="IPR048960">
    <property type="entry name" value="POLQ-like_helical"/>
</dbReference>
<dbReference type="Pfam" id="PF25453">
    <property type="entry name" value="DUF7898"/>
    <property type="match status" value="1"/>
</dbReference>
<dbReference type="EMBL" id="KZ772769">
    <property type="protein sequence ID" value="PTQ32564.1"/>
    <property type="molecule type" value="Genomic_DNA"/>
</dbReference>
<evidence type="ECO:0000256" key="3">
    <source>
        <dbReference type="SAM" id="Coils"/>
    </source>
</evidence>
<dbReference type="PANTHER" id="PTHR10133:SF62">
    <property type="entry name" value="DNA POLYMERASE THETA"/>
    <property type="match status" value="1"/>
</dbReference>
<dbReference type="CDD" id="cd18026">
    <property type="entry name" value="DEXHc_POLQ-like"/>
    <property type="match status" value="1"/>
</dbReference>
<dbReference type="OrthoDB" id="2320933at2759"/>
<accession>A0A2R6WFD0</accession>
<dbReference type="Gene3D" id="1.10.150.20">
    <property type="entry name" value="5' to 3' exonuclease, C-terminal subdomain"/>
    <property type="match status" value="1"/>
</dbReference>
<dbReference type="Pfam" id="PF20470">
    <property type="entry name" value="HTH_61"/>
    <property type="match status" value="1"/>
</dbReference>
<dbReference type="InterPro" id="IPR036397">
    <property type="entry name" value="RNaseH_sf"/>
</dbReference>
<dbReference type="InterPro" id="IPR043502">
    <property type="entry name" value="DNA/RNA_pol_sf"/>
</dbReference>
<dbReference type="Gene3D" id="1.20.1060.10">
    <property type="entry name" value="Taq DNA Polymerase, Chain T, domain 4"/>
    <property type="match status" value="1"/>
</dbReference>
<dbReference type="Pfam" id="PF21099">
    <property type="entry name" value="POLQ_helical"/>
    <property type="match status" value="1"/>
</dbReference>
<organism evidence="7 8">
    <name type="scientific">Marchantia polymorpha</name>
    <name type="common">Common liverwort</name>
    <name type="synonym">Marchantia aquatica</name>
    <dbReference type="NCBI Taxonomy" id="3197"/>
    <lineage>
        <taxon>Eukaryota</taxon>
        <taxon>Viridiplantae</taxon>
        <taxon>Streptophyta</taxon>
        <taxon>Embryophyta</taxon>
        <taxon>Marchantiophyta</taxon>
        <taxon>Marchantiopsida</taxon>
        <taxon>Marchantiidae</taxon>
        <taxon>Marchantiales</taxon>
        <taxon>Marchantiaceae</taxon>
        <taxon>Marchantia</taxon>
    </lineage>
</organism>
<evidence type="ECO:0000313" key="7">
    <source>
        <dbReference type="EMBL" id="PTQ32565.1"/>
    </source>
</evidence>
<keyword evidence="8" id="KW-1185">Reference proteome</keyword>
<dbReference type="SMART" id="SM00482">
    <property type="entry name" value="POLAc"/>
    <property type="match status" value="1"/>
</dbReference>
<dbReference type="CDD" id="cd08638">
    <property type="entry name" value="DNA_pol_A_theta"/>
    <property type="match status" value="1"/>
</dbReference>
<keyword evidence="2" id="KW-0067">ATP-binding</keyword>
<dbReference type="InterPro" id="IPR046931">
    <property type="entry name" value="HTH_61"/>
</dbReference>
<dbReference type="OMA" id="FHNMCQQ"/>
<evidence type="ECO:0000256" key="2">
    <source>
        <dbReference type="ARBA" id="ARBA00022840"/>
    </source>
</evidence>
<dbReference type="SMART" id="SM00490">
    <property type="entry name" value="HELICc"/>
    <property type="match status" value="1"/>
</dbReference>
<keyword evidence="3" id="KW-0175">Coiled coil</keyword>
<reference evidence="8" key="1">
    <citation type="journal article" date="2017" name="Cell">
        <title>Insights into land plant evolution garnered from the Marchantia polymorpha genome.</title>
        <authorList>
            <person name="Bowman J.L."/>
            <person name="Kohchi T."/>
            <person name="Yamato K.T."/>
            <person name="Jenkins J."/>
            <person name="Shu S."/>
            <person name="Ishizaki K."/>
            <person name="Yamaoka S."/>
            <person name="Nishihama R."/>
            <person name="Nakamura Y."/>
            <person name="Berger F."/>
            <person name="Adam C."/>
            <person name="Aki S.S."/>
            <person name="Althoff F."/>
            <person name="Araki T."/>
            <person name="Arteaga-Vazquez M.A."/>
            <person name="Balasubrmanian S."/>
            <person name="Barry K."/>
            <person name="Bauer D."/>
            <person name="Boehm C.R."/>
            <person name="Briginshaw L."/>
            <person name="Caballero-Perez J."/>
            <person name="Catarino B."/>
            <person name="Chen F."/>
            <person name="Chiyoda S."/>
            <person name="Chovatia M."/>
            <person name="Davies K.M."/>
            <person name="Delmans M."/>
            <person name="Demura T."/>
            <person name="Dierschke T."/>
            <person name="Dolan L."/>
            <person name="Dorantes-Acosta A.E."/>
            <person name="Eklund D.M."/>
            <person name="Florent S.N."/>
            <person name="Flores-Sandoval E."/>
            <person name="Fujiyama A."/>
            <person name="Fukuzawa H."/>
            <person name="Galik B."/>
            <person name="Grimanelli D."/>
            <person name="Grimwood J."/>
            <person name="Grossniklaus U."/>
            <person name="Hamada T."/>
            <person name="Haseloff J."/>
            <person name="Hetherington A.J."/>
            <person name="Higo A."/>
            <person name="Hirakawa Y."/>
            <person name="Hundley H.N."/>
            <person name="Ikeda Y."/>
            <person name="Inoue K."/>
            <person name="Inoue S.I."/>
            <person name="Ishida S."/>
            <person name="Jia Q."/>
            <person name="Kakita M."/>
            <person name="Kanazawa T."/>
            <person name="Kawai Y."/>
            <person name="Kawashima T."/>
            <person name="Kennedy M."/>
            <person name="Kinose K."/>
            <person name="Kinoshita T."/>
            <person name="Kohara Y."/>
            <person name="Koide E."/>
            <person name="Komatsu K."/>
            <person name="Kopischke S."/>
            <person name="Kubo M."/>
            <person name="Kyozuka J."/>
            <person name="Lagercrantz U."/>
            <person name="Lin S.S."/>
            <person name="Lindquist E."/>
            <person name="Lipzen A.M."/>
            <person name="Lu C.W."/>
            <person name="De Luna E."/>
            <person name="Martienssen R.A."/>
            <person name="Minamino N."/>
            <person name="Mizutani M."/>
            <person name="Mizutani M."/>
            <person name="Mochizuki N."/>
            <person name="Monte I."/>
            <person name="Mosher R."/>
            <person name="Nagasaki H."/>
            <person name="Nakagami H."/>
            <person name="Naramoto S."/>
            <person name="Nishitani K."/>
            <person name="Ohtani M."/>
            <person name="Okamoto T."/>
            <person name="Okumura M."/>
            <person name="Phillips J."/>
            <person name="Pollak B."/>
            <person name="Reinders A."/>
            <person name="Rovekamp M."/>
            <person name="Sano R."/>
            <person name="Sawa S."/>
            <person name="Schmid M.W."/>
            <person name="Shirakawa M."/>
            <person name="Solano R."/>
            <person name="Spunde A."/>
            <person name="Suetsugu N."/>
            <person name="Sugano S."/>
            <person name="Sugiyama A."/>
            <person name="Sun R."/>
            <person name="Suzuki Y."/>
            <person name="Takenaka M."/>
            <person name="Takezawa D."/>
            <person name="Tomogane H."/>
            <person name="Tsuzuki M."/>
            <person name="Ueda T."/>
            <person name="Umeda M."/>
            <person name="Ward J.M."/>
            <person name="Watanabe Y."/>
            <person name="Yazaki K."/>
            <person name="Yokoyama R."/>
            <person name="Yoshitake Y."/>
            <person name="Yotsui I."/>
            <person name="Zachgo S."/>
            <person name="Schmutz J."/>
        </authorList>
    </citation>
    <scope>NUCLEOTIDE SEQUENCE [LARGE SCALE GENOMIC DNA]</scope>
    <source>
        <strain evidence="8">Tak-1</strain>
    </source>
</reference>
<dbReference type="GO" id="GO:0006302">
    <property type="term" value="P:double-strand break repair"/>
    <property type="evidence" value="ECO:0000318"/>
    <property type="project" value="GO_Central"/>
</dbReference>
<dbReference type="InterPro" id="IPR001650">
    <property type="entry name" value="Helicase_C-like"/>
</dbReference>
<dbReference type="InterPro" id="IPR002298">
    <property type="entry name" value="DNA_polymerase_A"/>
</dbReference>
<evidence type="ECO:0000259" key="5">
    <source>
        <dbReference type="PROSITE" id="PS51192"/>
    </source>
</evidence>
<dbReference type="PRINTS" id="PR00868">
    <property type="entry name" value="DNAPOLI"/>
</dbReference>
<dbReference type="Pfam" id="PF00270">
    <property type="entry name" value="DEAD"/>
    <property type="match status" value="1"/>
</dbReference>
<evidence type="ECO:0000256" key="1">
    <source>
        <dbReference type="ARBA" id="ARBA00022741"/>
    </source>
</evidence>
<sequence>MEQRQCTIDQHFRVRKRKHASPEKSSGFKVNRDVLYEERLDESPIKKGSLESFVVISKRRDSLGAGHVPVSQPVKISNKGLISTAGVSETGEGFIGLVSPDSRISPTAHGPLKYDESTGVPKVEGKSHGVRFRKGVGELDAAKLAAGNASFEVCNGVALNYGERRASSPGIGAVYRRRKQKAEPEIDDSEAPQLTQFASDFLSNFFSVVTSADPPKSETPSAQNFSRKRKERLELDDATTEKKPCHYSRLSEGGQNLHCEEETESIAEQLLITRIGSSDEDSEEQQSTRLLEGGEVSEEFLSLTDSQSVCASPIELKTGSETRVRGTPPDLVLTEVLSLERGHEAKACDEVGNSSGSKVNTPAVNLKANFQPNSLEGRRLHTPQTLLKGPSHLNASGGVYRSSLFSPGDDFWDEAIEVAGSLLASKIVVAASTPSQRGLCSQVQEGEFQDKKTGSSGIILSSKAGVECDKVLATAKLTVLDAADVETRHAANSNIHDKLRMLTEAKDTSAVSKVNGTSVSKVPEQVKDLKLHTRSFEGFSKTVKDGRVGGWLKHLGAKAASPLPVRHFDFSGSKEIHDLEDFPAPYKEVEGVAQIAFNDRPLGLNDEQKIAPLEYCQDIPMVEDHVGPGDVRLDTKVENGSKSLKRSNRSSHLYISEEAQRQDNVHILAPSERSDRRPVTTTPESSFGRALQEKSMELNAWLPQEVANVYAKKGLKHLYPWQMECLQIDGVLEGKNLIYSASTSAGKSLVAELLMIKRIIATGRIALFVLPFVSICSEKAEHLEAVMEPLGKRVGCYFGTQGSATLPRDTSIAVCTIEKANSLVNKLLEEGRLPEIAMIVIDELHMVGDRERGYLLELLLTKIRFACGEIDNIHDGSQEGVAVRSSPFQRNSKGDLRTDLQIVGMSATMPNIAAVSHWLQASLYVTDFRPVPLEEYLKVGSALYNKNMEIVRHIRKGADFGGKDPDHVVELCHEVVSEGNSVLVFCSSRKACETSALHIAKFLPPFSPAQRGASNGFTSGAEAVEELRKSASGLDPVLAITLPAGVAYHHAGLTMEEREVVEQCFKQGVVRVLTATSTLAAGVNLPARRVIFRQPKVGRDFLDGTRYRQMAGRAGRAGIDTKGESVLICKPEEVKRMTNVITSGCEPLHSCLTNDKIGMMRALLEVVAGGMVQTPQDVHRYVRCTLLNSTESFDHVVKGVQDALRWLCSKKFLEWCSETEMYSTTPLGRAAFGSSLTPEESLIVFEDLAKAREGFVLASDLHLVYQVTPIYVELEPDWSLFYSKFVELSHLEQAVGNRVGVMEPFLMRMAHGAPVQSGSRLKGSGKSPKARVGLISPHNYGGRQLSMDNVLRVCRRFYVALMLSKLVQELPLMEVSDSFKVPRGTVQALQASAGRFAAMVSGFCQRLGWHDLEGLVSKFQSRVSFGVKSEIVELTEIPFVKGSRARGLYKAGLRTIQAVAEASMPELVKALIDATPWVAQDESRRMVQQRVLKGLARKIKYGAQRIVVDRAEEARIAAFSAMRALGVDVPSLSVPVKMVAPSNVDEDEVRDEAETERSHPPPQVQPVADGDQGNGNLQISGSVSVVGAQTLRRDGIGSQLAAPVDVDLSIKKMLAQDNKEKEGTCIDMEDTISIKKTMLSTANVEPVIQKFKETVFMDASSRPFGGADIFKERSPKKASDEPQIATGKVLSGPVDVDKMDGGFDRFFQTWLGVEEFVFDLNYKNHSTDSLEEEFEIVGIAICWEGSPVYYVHLSDIVPNNSLNDGTSAFQRGETTKIGMQTEMHMIRWDKVGSMLCRNSLRKITWNLKDQFRALQSPVVSAAAEKVDSLRVATVFGNKLGDCEFFKMPPLKLLEPYFDVRIAAWLLWPDEESSHTLTLEQEVKKRLSGEVAAIASRAGRWSNQMGRVSHNGCCRRAAQTRALHSALWKLLVSEGLNHPLSMIEMPLVRVLAAMETSGVGIDMDACSRTRQVLEERLKELEARAHHLAGKAFSLSLPADVANVLYKHLKLPVPAGCPAGKHHPSTNKHALELLKEQHPVAAVIQEHRKLSKLLHSTLGSIITWAKSPHTLGSSGHVHQIFGRWLHTSTATGRLAMEEPNLQCVENTICLIEDQGFQPSIDGATNSPVEIKARELFVPTQEGWVLLSADYSQIEVRLMAHFAEDAAMIDLLSRPSGDLFRLIAAQWTGQEEDTVSIKQREQTKRLVYGILYGMGVHTLAEHLDASVAEASVYLDRFKAAFPGLSAWLNQALINCRQKGYVVTLGGRKRFLEKINTGSYSEQARAGRQSANTICQGSAADLIKMAMIKLHSAIYGDEASSCIKKSNTAEGNPSDIKGRCRLLLQIHDELVLEVERTALKEVSEVVRSCMEGVVKLKVPLRVKIQVGSNWGALKPLEI</sequence>
<feature type="region of interest" description="Disordered" evidence="4">
    <location>
        <begin position="210"/>
        <end position="242"/>
    </location>
</feature>
<evidence type="ECO:0008006" key="9">
    <source>
        <dbReference type="Google" id="ProtNLM"/>
    </source>
</evidence>
<dbReference type="SUPFAM" id="SSF158702">
    <property type="entry name" value="Sec63 N-terminal domain-like"/>
    <property type="match status" value="1"/>
</dbReference>
<feature type="compositionally biased region" description="Basic and acidic residues" evidence="4">
    <location>
        <begin position="231"/>
        <end position="242"/>
    </location>
</feature>
<dbReference type="GO" id="GO:0003677">
    <property type="term" value="F:DNA binding"/>
    <property type="evidence" value="ECO:0007669"/>
    <property type="project" value="InterPro"/>
</dbReference>
<dbReference type="FunFam" id="1.10.150.20:FF:000002">
    <property type="entry name" value="DNA polymerase I"/>
    <property type="match status" value="1"/>
</dbReference>
<dbReference type="Gene3D" id="3.40.50.300">
    <property type="entry name" value="P-loop containing nucleotide triphosphate hydrolases"/>
    <property type="match status" value="2"/>
</dbReference>
<keyword evidence="1" id="KW-0547">Nucleotide-binding</keyword>
<dbReference type="CDD" id="cd18795">
    <property type="entry name" value="SF2_C_Ski2"/>
    <property type="match status" value="1"/>
</dbReference>
<reference evidence="7" key="2">
    <citation type="submission" date="2017-12" db="EMBL/GenBank/DDBJ databases">
        <title>WGS assembly of Marchantia polymorpha.</title>
        <authorList>
            <person name="Bowman J.L."/>
            <person name="Kohchi T."/>
            <person name="Yamato K.T."/>
            <person name="Jenkins J."/>
            <person name="Shu S."/>
            <person name="Ishizaki K."/>
            <person name="Yamaoka S."/>
            <person name="Nishihama R."/>
            <person name="Nakamura Y."/>
            <person name="Berger F."/>
            <person name="Adam C."/>
            <person name="Aki S.S."/>
            <person name="Althoff F."/>
            <person name="Araki T."/>
            <person name="Arteaga-Vazquez M.A."/>
            <person name="Balasubrmanian S."/>
            <person name="Bauer D."/>
            <person name="Boehm C.R."/>
            <person name="Briginshaw L."/>
            <person name="Caballero-Perez J."/>
            <person name="Catarino B."/>
            <person name="Chen F."/>
            <person name="Chiyoda S."/>
            <person name="Chovatia M."/>
            <person name="Davies K.M."/>
            <person name="Delmans M."/>
            <person name="Demura T."/>
            <person name="Dierschke T."/>
            <person name="Dolan L."/>
            <person name="Dorantes-Acosta A.E."/>
            <person name="Eklund D.M."/>
            <person name="Florent S.N."/>
            <person name="Flores-Sandoval E."/>
            <person name="Fujiyama A."/>
            <person name="Fukuzawa H."/>
            <person name="Galik B."/>
            <person name="Grimanelli D."/>
            <person name="Grimwood J."/>
            <person name="Grossniklaus U."/>
            <person name="Hamada T."/>
            <person name="Haseloff J."/>
            <person name="Hetherington A.J."/>
            <person name="Higo A."/>
            <person name="Hirakawa Y."/>
            <person name="Hundley H.N."/>
            <person name="Ikeda Y."/>
            <person name="Inoue K."/>
            <person name="Inoue S."/>
            <person name="Ishida S."/>
            <person name="Jia Q."/>
            <person name="Kakita M."/>
            <person name="Kanazawa T."/>
            <person name="Kawai Y."/>
            <person name="Kawashima T."/>
            <person name="Kennedy M."/>
            <person name="Kinose K."/>
            <person name="Kinoshita T."/>
            <person name="Kohara Y."/>
            <person name="Koide E."/>
            <person name="Komatsu K."/>
            <person name="Kopischke S."/>
            <person name="Kubo M."/>
            <person name="Kyozuka J."/>
            <person name="Lagercrantz U."/>
            <person name="Lin S.S."/>
            <person name="Lindquist E."/>
            <person name="Lipzen A.M."/>
            <person name="Lu C."/>
            <person name="Luna E.D."/>
            <person name="Martienssen R.A."/>
            <person name="Minamino N."/>
            <person name="Mizutani M."/>
            <person name="Mizutani M."/>
            <person name="Mochizuki N."/>
            <person name="Monte I."/>
            <person name="Mosher R."/>
            <person name="Nagasaki H."/>
            <person name="Nakagami H."/>
            <person name="Naramoto S."/>
            <person name="Nishitani K."/>
            <person name="Ohtani M."/>
            <person name="Okamoto T."/>
            <person name="Okumura M."/>
            <person name="Phillips J."/>
            <person name="Pollak B."/>
            <person name="Reinders A."/>
            <person name="Roevekamp M."/>
            <person name="Sano R."/>
            <person name="Sawa S."/>
            <person name="Schmid M.W."/>
            <person name="Shirakawa M."/>
            <person name="Solano R."/>
            <person name="Spunde A."/>
            <person name="Suetsugu N."/>
            <person name="Sugano S."/>
            <person name="Sugiyama A."/>
            <person name="Sun R."/>
            <person name="Suzuki Y."/>
            <person name="Takenaka M."/>
            <person name="Takezawa D."/>
            <person name="Tomogane H."/>
            <person name="Tsuzuki M."/>
            <person name="Ueda T."/>
            <person name="Umeda M."/>
            <person name="Ward J.M."/>
            <person name="Watanabe Y."/>
            <person name="Yazaki K."/>
            <person name="Yokoyama R."/>
            <person name="Yoshitake Y."/>
            <person name="Yotsui I."/>
            <person name="Zachgo S."/>
            <person name="Schmutz J."/>
        </authorList>
    </citation>
    <scope>NUCLEOTIDE SEQUENCE [LARGE SCALE GENOMIC DNA]</scope>
    <source>
        <strain evidence="7">Tak-1</strain>
    </source>
</reference>
<dbReference type="InterPro" id="IPR027417">
    <property type="entry name" value="P-loop_NTPase"/>
</dbReference>
<dbReference type="GO" id="GO:0006261">
    <property type="term" value="P:DNA-templated DNA replication"/>
    <property type="evidence" value="ECO:0007669"/>
    <property type="project" value="InterPro"/>
</dbReference>
<dbReference type="PROSITE" id="PS51194">
    <property type="entry name" value="HELICASE_CTER"/>
    <property type="match status" value="1"/>
</dbReference>
<dbReference type="InterPro" id="IPR057220">
    <property type="entry name" value="DUF7898"/>
</dbReference>
<dbReference type="FunFam" id="3.40.50.300:FF:000968">
    <property type="entry name" value="Helicase and polymerase-containing protein TEBICHI"/>
    <property type="match status" value="1"/>
</dbReference>
<dbReference type="InterPro" id="IPR001098">
    <property type="entry name" value="DNA-dir_DNA_pol_A_palm_dom"/>
</dbReference>
<dbReference type="Gene3D" id="3.30.420.10">
    <property type="entry name" value="Ribonuclease H-like superfamily/Ribonuclease H"/>
    <property type="match status" value="1"/>
</dbReference>
<dbReference type="EMBL" id="KZ772769">
    <property type="protein sequence ID" value="PTQ32565.1"/>
    <property type="molecule type" value="Genomic_DNA"/>
</dbReference>
<evidence type="ECO:0000256" key="4">
    <source>
        <dbReference type="SAM" id="MobiDB-lite"/>
    </source>
</evidence>
<dbReference type="SUPFAM" id="SSF52540">
    <property type="entry name" value="P-loop containing nucleoside triphosphate hydrolases"/>
    <property type="match status" value="1"/>
</dbReference>